<keyword evidence="1" id="KW-0472">Membrane</keyword>
<protein>
    <submittedName>
        <fullName evidence="2">Uncharacterized protein</fullName>
    </submittedName>
</protein>
<feature type="transmembrane region" description="Helical" evidence="1">
    <location>
        <begin position="36"/>
        <end position="58"/>
    </location>
</feature>
<organism evidence="2 3">
    <name type="scientific">Kocuria gwangalliensis</name>
    <dbReference type="NCBI Taxonomy" id="501592"/>
    <lineage>
        <taxon>Bacteria</taxon>
        <taxon>Bacillati</taxon>
        <taxon>Actinomycetota</taxon>
        <taxon>Actinomycetes</taxon>
        <taxon>Micrococcales</taxon>
        <taxon>Micrococcaceae</taxon>
        <taxon>Kocuria</taxon>
    </lineage>
</organism>
<evidence type="ECO:0000256" key="1">
    <source>
        <dbReference type="SAM" id="Phobius"/>
    </source>
</evidence>
<evidence type="ECO:0000313" key="3">
    <source>
        <dbReference type="Proteomes" id="UP001501446"/>
    </source>
</evidence>
<name>A0ABP8X0H4_9MICC</name>
<keyword evidence="1" id="KW-1133">Transmembrane helix</keyword>
<accession>A0ABP8X0H4</accession>
<evidence type="ECO:0000313" key="2">
    <source>
        <dbReference type="EMBL" id="GAA4698037.1"/>
    </source>
</evidence>
<keyword evidence="1" id="KW-0812">Transmembrane</keyword>
<sequence>MERLLLLASGLAIAWNGWLSPHLGSGSDEGAALMAAFLGPLWLVGLPLFVVGGALWWFSKERAFPR</sequence>
<dbReference type="EMBL" id="BAABLN010000017">
    <property type="protein sequence ID" value="GAA4698037.1"/>
    <property type="molecule type" value="Genomic_DNA"/>
</dbReference>
<dbReference type="Proteomes" id="UP001501446">
    <property type="component" value="Unassembled WGS sequence"/>
</dbReference>
<proteinExistence type="predicted"/>
<reference evidence="3" key="1">
    <citation type="journal article" date="2019" name="Int. J. Syst. Evol. Microbiol.">
        <title>The Global Catalogue of Microorganisms (GCM) 10K type strain sequencing project: providing services to taxonomists for standard genome sequencing and annotation.</title>
        <authorList>
            <consortium name="The Broad Institute Genomics Platform"/>
            <consortium name="The Broad Institute Genome Sequencing Center for Infectious Disease"/>
            <person name="Wu L."/>
            <person name="Ma J."/>
        </authorList>
    </citation>
    <scope>NUCLEOTIDE SEQUENCE [LARGE SCALE GENOMIC DNA]</scope>
    <source>
        <strain evidence="3">JCM 18958</strain>
    </source>
</reference>
<gene>
    <name evidence="2" type="ORF">GCM10025781_15220</name>
</gene>
<comment type="caution">
    <text evidence="2">The sequence shown here is derived from an EMBL/GenBank/DDBJ whole genome shotgun (WGS) entry which is preliminary data.</text>
</comment>
<keyword evidence="3" id="KW-1185">Reference proteome</keyword>